<dbReference type="Pfam" id="PF00498">
    <property type="entry name" value="FHA"/>
    <property type="match status" value="1"/>
</dbReference>
<feature type="region of interest" description="Disordered" evidence="1">
    <location>
        <begin position="83"/>
        <end position="102"/>
    </location>
</feature>
<feature type="compositionally biased region" description="Basic residues" evidence="1">
    <location>
        <begin position="230"/>
        <end position="239"/>
    </location>
</feature>
<dbReference type="Gene3D" id="2.60.200.20">
    <property type="match status" value="1"/>
</dbReference>
<evidence type="ECO:0000313" key="3">
    <source>
        <dbReference type="EMBL" id="CAK9082939.1"/>
    </source>
</evidence>
<organism evidence="3 4">
    <name type="scientific">Durusdinium trenchii</name>
    <dbReference type="NCBI Taxonomy" id="1381693"/>
    <lineage>
        <taxon>Eukaryota</taxon>
        <taxon>Sar</taxon>
        <taxon>Alveolata</taxon>
        <taxon>Dinophyceae</taxon>
        <taxon>Suessiales</taxon>
        <taxon>Symbiodiniaceae</taxon>
        <taxon>Durusdinium</taxon>
    </lineage>
</organism>
<protein>
    <submittedName>
        <fullName evidence="3">Nipped-B-like protein B</fullName>
    </submittedName>
</protein>
<dbReference type="Proteomes" id="UP001642464">
    <property type="component" value="Unassembled WGS sequence"/>
</dbReference>
<dbReference type="InterPro" id="IPR000253">
    <property type="entry name" value="FHA_dom"/>
</dbReference>
<dbReference type="CDD" id="cd00060">
    <property type="entry name" value="FHA"/>
    <property type="match status" value="1"/>
</dbReference>
<sequence>MGDADGEAVLAQAAQSFLHLLAVANDGATGVVVGGCVGARADPGSCHLQDLMATGGGFRRMVLHMASRHPGCKAPNWKPPCACSGSPAEPKEGSIQGEEEGSEDIHDLDATASTYAFCDGQEVLFTAGTPPPEISASPTASQRAATMRESQGVKRVRLSQKSGKSSQVSQSLVLASQAKASQAKGKAKAKPKGKAKAKAKAKASPKAAAKAKAKAKAKAAKAKQPVLLKAKPKVKAKAKAPKEPKEPKGKSTTATAVVKAEAPEPEDGEVLPGKFGEPRVPRGRTCAASVSFGPAKGWRVIAWLKEVNSVKERAHDLVICWKILSPQRTRAFNSFQYLKKAVGEGVYTQIFTAVRPGLLSRIRDKRNELEGVSEKRPKKRPANTCRLPPPEPLPPSAASAVAPRKAIREACLAATQIFDPQDSLTALEEGVPWKNGCFVRLRRHEKCISGGREQPQVIYISDRVLIGRGDACDVKLDSMLTPMMISRSHALVCLYGDQCFIEDQGSMNGVHVNGQRISGKQELQSGDLVTFGVPSSQAEQGTLRSVKQHFYASLLRTEDRQLAVGEDLPAGLENVTKSIDHIQGEVNSVQVMRVRLDGDGDTLELISTVVFTMTVSV</sequence>
<keyword evidence="4" id="KW-1185">Reference proteome</keyword>
<evidence type="ECO:0000256" key="1">
    <source>
        <dbReference type="SAM" id="MobiDB-lite"/>
    </source>
</evidence>
<feature type="region of interest" description="Disordered" evidence="1">
    <location>
        <begin position="127"/>
        <end position="256"/>
    </location>
</feature>
<dbReference type="SMART" id="SM00240">
    <property type="entry name" value="FHA"/>
    <property type="match status" value="1"/>
</dbReference>
<reference evidence="3 4" key="1">
    <citation type="submission" date="2024-02" db="EMBL/GenBank/DDBJ databases">
        <authorList>
            <person name="Chen Y."/>
            <person name="Shah S."/>
            <person name="Dougan E. K."/>
            <person name="Thang M."/>
            <person name="Chan C."/>
        </authorList>
    </citation>
    <scope>NUCLEOTIDE SEQUENCE [LARGE SCALE GENOMIC DNA]</scope>
</reference>
<accession>A0ABP0Q6X7</accession>
<comment type="caution">
    <text evidence="3">The sequence shown here is derived from an EMBL/GenBank/DDBJ whole genome shotgun (WGS) entry which is preliminary data.</text>
</comment>
<name>A0ABP0Q6X7_9DINO</name>
<feature type="domain" description="FHA" evidence="2">
    <location>
        <begin position="464"/>
        <end position="517"/>
    </location>
</feature>
<dbReference type="SUPFAM" id="SSF49879">
    <property type="entry name" value="SMAD/FHA domain"/>
    <property type="match status" value="1"/>
</dbReference>
<evidence type="ECO:0000313" key="4">
    <source>
        <dbReference type="Proteomes" id="UP001642464"/>
    </source>
</evidence>
<gene>
    <name evidence="3" type="ORF">SCF082_LOCUS39391</name>
</gene>
<dbReference type="InterPro" id="IPR008984">
    <property type="entry name" value="SMAD_FHA_dom_sf"/>
</dbReference>
<feature type="compositionally biased region" description="Basic and acidic residues" evidence="1">
    <location>
        <begin position="240"/>
        <end position="249"/>
    </location>
</feature>
<feature type="compositionally biased region" description="Low complexity" evidence="1">
    <location>
        <begin position="159"/>
        <end position="184"/>
    </location>
</feature>
<dbReference type="EMBL" id="CAXAMM010039017">
    <property type="protein sequence ID" value="CAK9082939.1"/>
    <property type="molecule type" value="Genomic_DNA"/>
</dbReference>
<dbReference type="PROSITE" id="PS50006">
    <property type="entry name" value="FHA_DOMAIN"/>
    <property type="match status" value="1"/>
</dbReference>
<evidence type="ECO:0000259" key="2">
    <source>
        <dbReference type="PROSITE" id="PS50006"/>
    </source>
</evidence>
<feature type="compositionally biased region" description="Basic residues" evidence="1">
    <location>
        <begin position="185"/>
        <end position="221"/>
    </location>
</feature>
<proteinExistence type="predicted"/>
<feature type="region of interest" description="Disordered" evidence="1">
    <location>
        <begin position="369"/>
        <end position="398"/>
    </location>
</feature>